<proteinExistence type="predicted"/>
<protein>
    <submittedName>
        <fullName evidence="1">Uncharacterized protein</fullName>
    </submittedName>
</protein>
<accession>A0A5J4SRQ6</accession>
<comment type="caution">
    <text evidence="1">The sequence shown here is derived from an EMBL/GenBank/DDBJ whole genome shotgun (WGS) entry which is preliminary data.</text>
</comment>
<dbReference type="AlphaFoldDB" id="A0A5J4SRQ6"/>
<name>A0A5J4SRQ6_9ZZZZ</name>
<organism evidence="1">
    <name type="scientific">termite gut metagenome</name>
    <dbReference type="NCBI Taxonomy" id="433724"/>
    <lineage>
        <taxon>unclassified sequences</taxon>
        <taxon>metagenomes</taxon>
        <taxon>organismal metagenomes</taxon>
    </lineage>
</organism>
<evidence type="ECO:0000313" key="1">
    <source>
        <dbReference type="EMBL" id="KAA6348618.1"/>
    </source>
</evidence>
<sequence length="45" mass="5294">MEKKVNEIKMLQYQIKRYYAMGNGTKCQVLTGKLQKLTNEFKPAK</sequence>
<gene>
    <name evidence="1" type="ORF">EZS27_003947</name>
</gene>
<reference evidence="1" key="1">
    <citation type="submission" date="2019-03" db="EMBL/GenBank/DDBJ databases">
        <title>Single cell metagenomics reveals metabolic interactions within the superorganism composed of flagellate Streblomastix strix and complex community of Bacteroidetes bacteria on its surface.</title>
        <authorList>
            <person name="Treitli S.C."/>
            <person name="Kolisko M."/>
            <person name="Husnik F."/>
            <person name="Keeling P."/>
            <person name="Hampl V."/>
        </authorList>
    </citation>
    <scope>NUCLEOTIDE SEQUENCE</scope>
    <source>
        <strain evidence="1">STM</strain>
    </source>
</reference>
<dbReference type="EMBL" id="SNRY01000064">
    <property type="protein sequence ID" value="KAA6348618.1"/>
    <property type="molecule type" value="Genomic_DNA"/>
</dbReference>